<keyword evidence="4" id="KW-1185">Reference proteome</keyword>
<dbReference type="Gene3D" id="3.40.190.10">
    <property type="entry name" value="Periplasmic binding protein-like II"/>
    <property type="match status" value="1"/>
</dbReference>
<name>A0ABT8FB03_9ACTN</name>
<feature type="chain" id="PRO_5045880665" evidence="1">
    <location>
        <begin position="22"/>
        <end position="524"/>
    </location>
</feature>
<dbReference type="PROSITE" id="PS51257">
    <property type="entry name" value="PROKAR_LIPOPROTEIN"/>
    <property type="match status" value="1"/>
</dbReference>
<dbReference type="InterPro" id="IPR000914">
    <property type="entry name" value="SBP_5_dom"/>
</dbReference>
<dbReference type="Pfam" id="PF00496">
    <property type="entry name" value="SBP_bac_5"/>
    <property type="match status" value="1"/>
</dbReference>
<evidence type="ECO:0000313" key="4">
    <source>
        <dbReference type="Proteomes" id="UP001168620"/>
    </source>
</evidence>
<feature type="domain" description="Solute-binding protein family 5" evidence="2">
    <location>
        <begin position="89"/>
        <end position="433"/>
    </location>
</feature>
<feature type="signal peptide" evidence="1">
    <location>
        <begin position="1"/>
        <end position="21"/>
    </location>
</feature>
<dbReference type="PANTHER" id="PTHR30290">
    <property type="entry name" value="PERIPLASMIC BINDING COMPONENT OF ABC TRANSPORTER"/>
    <property type="match status" value="1"/>
</dbReference>
<dbReference type="InterPro" id="IPR030678">
    <property type="entry name" value="Peptide/Ni-bd"/>
</dbReference>
<dbReference type="Gene3D" id="3.10.105.10">
    <property type="entry name" value="Dipeptide-binding Protein, Domain 3"/>
    <property type="match status" value="1"/>
</dbReference>
<accession>A0ABT8FB03</accession>
<protein>
    <submittedName>
        <fullName evidence="3">ABC transporter substrate-binding protein</fullName>
    </submittedName>
</protein>
<sequence length="524" mass="53299">MKRTAAPIGLCLAAAALVGCGATGGGSGDGGDGAGGGAGGVVDGGTFTMAMNADPGNLDPQSSVSSALFSISQLPYDRLLNIDFDSGEVRSGLASDWEADGTTITLTLAEGITCSDGSELTATDVVANLDHVGDPKNKSPFLGTFLPVGAKATADDEARTVTVELAEPAPFALQGLANVPIICAAGLDDRASLAERSVGTGPYELTEAAPGDSYTFTIRDGYAWGPDGATTDTEGMPDTIVVKIVQNESTAANLLLSGQLNGAVVTGPDTKRLEAAGLTTYDTATLSGEQFYHQAEGRATSDPEVRLALTQALDLEELQRVLTSGEGAPATTLAALDPVACPGDSVSEALPAQDVDAASATLAEADLPELTFLFDPSSGSGVAAAAELAVQQWKAAGVTVTPKPQSGSAIQQTVFGTGDWDVAWLPLNVNSPDQLVPFLSGPGVAEGGTNFAGIENADYEAGVEEASAMVGQEGCDTWLAAESNLVAEADVVPFATTVGRTWQQGAEFEYPGQMVPTSIRMLAE</sequence>
<proteinExistence type="predicted"/>
<dbReference type="SUPFAM" id="SSF53850">
    <property type="entry name" value="Periplasmic binding protein-like II"/>
    <property type="match status" value="1"/>
</dbReference>
<gene>
    <name evidence="3" type="ORF">QWY28_02845</name>
</gene>
<evidence type="ECO:0000313" key="3">
    <source>
        <dbReference type="EMBL" id="MDN4171873.1"/>
    </source>
</evidence>
<dbReference type="PIRSF" id="PIRSF002741">
    <property type="entry name" value="MppA"/>
    <property type="match status" value="1"/>
</dbReference>
<reference evidence="3" key="1">
    <citation type="submission" date="2023-06" db="EMBL/GenBank/DDBJ databases">
        <title>Draft genome sequence of Nocardioides sp. SOB77.</title>
        <authorList>
            <person name="Zhang G."/>
        </authorList>
    </citation>
    <scope>NUCLEOTIDE SEQUENCE</scope>
    <source>
        <strain evidence="3">SOB77</strain>
    </source>
</reference>
<dbReference type="EMBL" id="JAUHJQ010000001">
    <property type="protein sequence ID" value="MDN4171873.1"/>
    <property type="molecule type" value="Genomic_DNA"/>
</dbReference>
<evidence type="ECO:0000259" key="2">
    <source>
        <dbReference type="Pfam" id="PF00496"/>
    </source>
</evidence>
<evidence type="ECO:0000256" key="1">
    <source>
        <dbReference type="SAM" id="SignalP"/>
    </source>
</evidence>
<dbReference type="Proteomes" id="UP001168620">
    <property type="component" value="Unassembled WGS sequence"/>
</dbReference>
<dbReference type="InterPro" id="IPR039424">
    <property type="entry name" value="SBP_5"/>
</dbReference>
<organism evidence="3 4">
    <name type="scientific">Nocardioides oceani</name>
    <dbReference type="NCBI Taxonomy" id="3058369"/>
    <lineage>
        <taxon>Bacteria</taxon>
        <taxon>Bacillati</taxon>
        <taxon>Actinomycetota</taxon>
        <taxon>Actinomycetes</taxon>
        <taxon>Propionibacteriales</taxon>
        <taxon>Nocardioidaceae</taxon>
        <taxon>Nocardioides</taxon>
    </lineage>
</organism>
<comment type="caution">
    <text evidence="3">The sequence shown here is derived from an EMBL/GenBank/DDBJ whole genome shotgun (WGS) entry which is preliminary data.</text>
</comment>
<keyword evidence="1" id="KW-0732">Signal</keyword>
<dbReference type="RefSeq" id="WP_300950787.1">
    <property type="nucleotide sequence ID" value="NZ_JAUHJQ010000001.1"/>
</dbReference>
<dbReference type="CDD" id="cd00995">
    <property type="entry name" value="PBP2_NikA_DppA_OppA_like"/>
    <property type="match status" value="1"/>
</dbReference>